<feature type="signal peptide" evidence="4">
    <location>
        <begin position="1"/>
        <end position="17"/>
    </location>
</feature>
<evidence type="ECO:0000256" key="3">
    <source>
        <dbReference type="SAM" id="MobiDB-lite"/>
    </source>
</evidence>
<reference evidence="6" key="1">
    <citation type="submission" date="2025-08" db="UniProtKB">
        <authorList>
            <consortium name="RefSeq"/>
        </authorList>
    </citation>
    <scope>IDENTIFICATION</scope>
    <source>
        <tissue evidence="6">Whole body</tissue>
    </source>
</reference>
<dbReference type="Pfam" id="PF00379">
    <property type="entry name" value="Chitin_bind_4"/>
    <property type="match status" value="1"/>
</dbReference>
<accession>A0A8B8G8H2</accession>
<dbReference type="Proteomes" id="UP000694846">
    <property type="component" value="Unplaced"/>
</dbReference>
<feature type="region of interest" description="Disordered" evidence="3">
    <location>
        <begin position="57"/>
        <end position="190"/>
    </location>
</feature>
<dbReference type="InterPro" id="IPR031311">
    <property type="entry name" value="CHIT_BIND_RR_consensus"/>
</dbReference>
<evidence type="ECO:0000313" key="6">
    <source>
        <dbReference type="RefSeq" id="XP_025418906.1"/>
    </source>
</evidence>
<dbReference type="GeneID" id="112689417"/>
<feature type="region of interest" description="Disordered" evidence="3">
    <location>
        <begin position="223"/>
        <end position="318"/>
    </location>
</feature>
<evidence type="ECO:0000256" key="4">
    <source>
        <dbReference type="SAM" id="SignalP"/>
    </source>
</evidence>
<gene>
    <name evidence="6" type="primary">LOC112689417</name>
</gene>
<evidence type="ECO:0000256" key="2">
    <source>
        <dbReference type="PROSITE-ProRule" id="PRU00497"/>
    </source>
</evidence>
<sequence length="318" mass="35483">MIAQCFLVVAIAAVAISVPVTQEEYARYIAQQQTQRLEDKQPEKGQSNRRPVLFQVIPSGNGAYPQPAAARPAYQQPAAYQPQAAAPQPLAYQPQPAYQQSYQSPQSYQQPEEYQQPEQQYQPAVRPQAPRPKGVPRPKTSNRPEKPEDEENDNNPNAQYQFSFDISDDESTNYHNRKEQRDGEKISGSYSVVDSDGFIRTVTYTADPEEGFKAEVSREPTNIQVKIPSPAPQQASPAPQYRLPERKAQPQYITVQASEPEAAEQPADPISGYYRPVPQQVKAPAHRFAPRPQQAGKANALGYATAPTNSPIIYQAYQ</sequence>
<keyword evidence="5" id="KW-1185">Reference proteome</keyword>
<evidence type="ECO:0000313" key="5">
    <source>
        <dbReference type="Proteomes" id="UP000694846"/>
    </source>
</evidence>
<dbReference type="GO" id="GO:0042302">
    <property type="term" value="F:structural constituent of cuticle"/>
    <property type="evidence" value="ECO:0007669"/>
    <property type="project" value="UniProtKB-UniRule"/>
</dbReference>
<dbReference type="CTD" id="38990"/>
<organism evidence="5 6">
    <name type="scientific">Sipha flava</name>
    <name type="common">yellow sugarcane aphid</name>
    <dbReference type="NCBI Taxonomy" id="143950"/>
    <lineage>
        <taxon>Eukaryota</taxon>
        <taxon>Metazoa</taxon>
        <taxon>Ecdysozoa</taxon>
        <taxon>Arthropoda</taxon>
        <taxon>Hexapoda</taxon>
        <taxon>Insecta</taxon>
        <taxon>Pterygota</taxon>
        <taxon>Neoptera</taxon>
        <taxon>Paraneoptera</taxon>
        <taxon>Hemiptera</taxon>
        <taxon>Sternorrhyncha</taxon>
        <taxon>Aphidomorpha</taxon>
        <taxon>Aphidoidea</taxon>
        <taxon>Aphididae</taxon>
        <taxon>Sipha</taxon>
    </lineage>
</organism>
<dbReference type="InterPro" id="IPR000618">
    <property type="entry name" value="Insect_cuticle"/>
</dbReference>
<feature type="compositionally biased region" description="Low complexity" evidence="3">
    <location>
        <begin position="259"/>
        <end position="269"/>
    </location>
</feature>
<dbReference type="PROSITE" id="PS51155">
    <property type="entry name" value="CHIT_BIND_RR_2"/>
    <property type="match status" value="1"/>
</dbReference>
<dbReference type="GO" id="GO:0005615">
    <property type="term" value="C:extracellular space"/>
    <property type="evidence" value="ECO:0007669"/>
    <property type="project" value="TreeGrafter"/>
</dbReference>
<dbReference type="PROSITE" id="PS00233">
    <property type="entry name" value="CHIT_BIND_RR_1"/>
    <property type="match status" value="1"/>
</dbReference>
<dbReference type="OrthoDB" id="8194276at2759"/>
<dbReference type="PRINTS" id="PR00947">
    <property type="entry name" value="CUTICLE"/>
</dbReference>
<dbReference type="InterPro" id="IPR051217">
    <property type="entry name" value="Insect_Cuticle_Struc_Prot"/>
</dbReference>
<proteinExistence type="predicted"/>
<dbReference type="AlphaFoldDB" id="A0A8B8G8H2"/>
<feature type="chain" id="PRO_5034387144" evidence="4">
    <location>
        <begin position="18"/>
        <end position="318"/>
    </location>
</feature>
<evidence type="ECO:0000256" key="1">
    <source>
        <dbReference type="ARBA" id="ARBA00022460"/>
    </source>
</evidence>
<feature type="compositionally biased region" description="Polar residues" evidence="3">
    <location>
        <begin position="306"/>
        <end position="318"/>
    </location>
</feature>
<protein>
    <submittedName>
        <fullName evidence="6">Cuticle protein 19.8</fullName>
    </submittedName>
</protein>
<feature type="compositionally biased region" description="Low complexity" evidence="3">
    <location>
        <begin position="63"/>
        <end position="124"/>
    </location>
</feature>
<keyword evidence="4" id="KW-0732">Signal</keyword>
<dbReference type="PANTHER" id="PTHR12236">
    <property type="entry name" value="STRUCTURAL CONTITUENT OF CUTICLE"/>
    <property type="match status" value="1"/>
</dbReference>
<keyword evidence="1 2" id="KW-0193">Cuticle</keyword>
<dbReference type="RefSeq" id="XP_025418906.1">
    <property type="nucleotide sequence ID" value="XM_025563121.1"/>
</dbReference>
<name>A0A8B8G8H2_9HEMI</name>
<dbReference type="GO" id="GO:0031012">
    <property type="term" value="C:extracellular matrix"/>
    <property type="evidence" value="ECO:0007669"/>
    <property type="project" value="TreeGrafter"/>
</dbReference>
<dbReference type="PANTHER" id="PTHR12236:SF18">
    <property type="entry name" value="CUTICULAR PROTEIN 66D"/>
    <property type="match status" value="1"/>
</dbReference>
<feature type="compositionally biased region" description="Basic and acidic residues" evidence="3">
    <location>
        <begin position="176"/>
        <end position="185"/>
    </location>
</feature>